<keyword evidence="2 4" id="KW-0808">Transferase</keyword>
<evidence type="ECO:0000256" key="4">
    <source>
        <dbReference type="RuleBase" id="RU363090"/>
    </source>
</evidence>
<keyword evidence="3 4" id="KW-0418">Kinase</keyword>
<feature type="compositionally biased region" description="Basic and acidic residues" evidence="5">
    <location>
        <begin position="398"/>
        <end position="412"/>
    </location>
</feature>
<dbReference type="GO" id="GO:0005634">
    <property type="term" value="C:nucleus"/>
    <property type="evidence" value="ECO:0007669"/>
    <property type="project" value="TreeGrafter"/>
</dbReference>
<protein>
    <recommendedName>
        <fullName evidence="4">Kinase</fullName>
        <ecNumber evidence="4">2.7.-.-</ecNumber>
    </recommendedName>
</protein>
<feature type="region of interest" description="Disordered" evidence="5">
    <location>
        <begin position="327"/>
        <end position="422"/>
    </location>
</feature>
<dbReference type="GO" id="GO:0032958">
    <property type="term" value="P:inositol phosphate biosynthetic process"/>
    <property type="evidence" value="ECO:0007669"/>
    <property type="project" value="InterPro"/>
</dbReference>
<keyword evidence="7" id="KW-1185">Reference proteome</keyword>
<gene>
    <name evidence="6" type="primary">IP6K2</name>
    <name evidence="6" type="ORF">SK128_010808</name>
</gene>
<proteinExistence type="inferred from homology"/>
<dbReference type="GO" id="GO:0005737">
    <property type="term" value="C:cytoplasm"/>
    <property type="evidence" value="ECO:0007669"/>
    <property type="project" value="TreeGrafter"/>
</dbReference>
<dbReference type="AlphaFoldDB" id="A0AAN8XQX6"/>
<dbReference type="EC" id="2.7.-.-" evidence="4"/>
<evidence type="ECO:0000256" key="1">
    <source>
        <dbReference type="ARBA" id="ARBA00007374"/>
    </source>
</evidence>
<feature type="compositionally biased region" description="Basic and acidic residues" evidence="5">
    <location>
        <begin position="327"/>
        <end position="347"/>
    </location>
</feature>
<evidence type="ECO:0000256" key="3">
    <source>
        <dbReference type="ARBA" id="ARBA00022777"/>
    </source>
</evidence>
<dbReference type="EMBL" id="JAXCGZ010000374">
    <property type="protein sequence ID" value="KAK7086103.1"/>
    <property type="molecule type" value="Genomic_DNA"/>
</dbReference>
<dbReference type="SUPFAM" id="SSF56104">
    <property type="entry name" value="SAICAR synthase-like"/>
    <property type="match status" value="1"/>
</dbReference>
<dbReference type="InterPro" id="IPR038286">
    <property type="entry name" value="IPK_sf"/>
</dbReference>
<dbReference type="GO" id="GO:0046854">
    <property type="term" value="P:phosphatidylinositol phosphate biosynthetic process"/>
    <property type="evidence" value="ECO:0007669"/>
    <property type="project" value="TreeGrafter"/>
</dbReference>
<sequence>MTLGTMNHDADRDDLIQLEPLVHQVSGHSSMFVLDDVTVCKPLIGREYKFYRTLPPEMKKYTPEFHGTLQVVLQEAGDGLSLAALPNEQMTTLRSNLGALKHGRCLRRVSSSSVELESEGEEEDTSSSPSAPASPTGTANSTTTTSSARDENLSLTHRDTHNPWLQQCHQTTLHKLKQKTDSSNVVECIMLENLTFKFQYPCVLDLKMGTRQYGDDAPESKRRSQTAKAANTTTITLGVRLAGMQLYNREKKCYICKNKYYGQKLSEEGFKQTLWQFLHNGRRLRLDIAELIVNKLEDLRSIISKLDSVRFFTSSLLILYDGYDPGHCKPHQRDRDNEKEREGKPPESSRGTSWTESRVEEGHATRDGWTSKESSHSNLGTKHPTYLREMPTSGGGKAPREQISRNEGELPYKSKSRQQRKRCYKPKVDIRLIDFAHSTHKGMGDTKVYSGPDEGITLGLDNLIKIFQDIRDTFDH</sequence>
<feature type="compositionally biased region" description="Acidic residues" evidence="5">
    <location>
        <begin position="116"/>
        <end position="125"/>
    </location>
</feature>
<dbReference type="Gene3D" id="3.30.470.160">
    <property type="entry name" value="Inositol polyphosphate kinase"/>
    <property type="match status" value="1"/>
</dbReference>
<accession>A0AAN8XQX6</accession>
<comment type="caution">
    <text evidence="6">The sequence shown here is derived from an EMBL/GenBank/DDBJ whole genome shotgun (WGS) entry which is preliminary data.</text>
</comment>
<dbReference type="PANTHER" id="PTHR12400:SF21">
    <property type="entry name" value="KINASE"/>
    <property type="match status" value="1"/>
</dbReference>
<dbReference type="GO" id="GO:0000828">
    <property type="term" value="F:inositol hexakisphosphate kinase activity"/>
    <property type="evidence" value="ECO:0007669"/>
    <property type="project" value="TreeGrafter"/>
</dbReference>
<name>A0AAN8XQX6_HALRR</name>
<evidence type="ECO:0000256" key="2">
    <source>
        <dbReference type="ARBA" id="ARBA00022679"/>
    </source>
</evidence>
<feature type="compositionally biased region" description="Low complexity" evidence="5">
    <location>
        <begin position="126"/>
        <end position="147"/>
    </location>
</feature>
<reference evidence="6 7" key="1">
    <citation type="submission" date="2023-11" db="EMBL/GenBank/DDBJ databases">
        <title>Halocaridina rubra genome assembly.</title>
        <authorList>
            <person name="Smith C."/>
        </authorList>
    </citation>
    <scope>NUCLEOTIDE SEQUENCE [LARGE SCALE GENOMIC DNA]</scope>
    <source>
        <strain evidence="6">EP-1</strain>
        <tissue evidence="6">Whole</tissue>
    </source>
</reference>
<comment type="similarity">
    <text evidence="1 4">Belongs to the inositol phosphokinase (IPK) family.</text>
</comment>
<organism evidence="6 7">
    <name type="scientific">Halocaridina rubra</name>
    <name type="common">Hawaiian red shrimp</name>
    <dbReference type="NCBI Taxonomy" id="373956"/>
    <lineage>
        <taxon>Eukaryota</taxon>
        <taxon>Metazoa</taxon>
        <taxon>Ecdysozoa</taxon>
        <taxon>Arthropoda</taxon>
        <taxon>Crustacea</taxon>
        <taxon>Multicrustacea</taxon>
        <taxon>Malacostraca</taxon>
        <taxon>Eumalacostraca</taxon>
        <taxon>Eucarida</taxon>
        <taxon>Decapoda</taxon>
        <taxon>Pleocyemata</taxon>
        <taxon>Caridea</taxon>
        <taxon>Atyoidea</taxon>
        <taxon>Atyidae</taxon>
        <taxon>Halocaridina</taxon>
    </lineage>
</organism>
<feature type="compositionally biased region" description="Basic and acidic residues" evidence="5">
    <location>
        <begin position="357"/>
        <end position="375"/>
    </location>
</feature>
<evidence type="ECO:0000313" key="7">
    <source>
        <dbReference type="Proteomes" id="UP001381693"/>
    </source>
</evidence>
<evidence type="ECO:0000256" key="5">
    <source>
        <dbReference type="SAM" id="MobiDB-lite"/>
    </source>
</evidence>
<dbReference type="Proteomes" id="UP001381693">
    <property type="component" value="Unassembled WGS sequence"/>
</dbReference>
<dbReference type="PANTHER" id="PTHR12400">
    <property type="entry name" value="INOSITOL POLYPHOSPHATE KINASE"/>
    <property type="match status" value="1"/>
</dbReference>
<evidence type="ECO:0000313" key="6">
    <source>
        <dbReference type="EMBL" id="KAK7086103.1"/>
    </source>
</evidence>
<feature type="region of interest" description="Disordered" evidence="5">
    <location>
        <begin position="111"/>
        <end position="151"/>
    </location>
</feature>
<dbReference type="Pfam" id="PF03770">
    <property type="entry name" value="IPK"/>
    <property type="match status" value="1"/>
</dbReference>
<dbReference type="InterPro" id="IPR005522">
    <property type="entry name" value="IPK"/>
</dbReference>